<dbReference type="SMART" id="SM00020">
    <property type="entry name" value="Tryp_SPc"/>
    <property type="match status" value="1"/>
</dbReference>
<keyword evidence="2" id="KW-0964">Secreted</keyword>
<keyword evidence="5 7" id="KW-0720">Serine protease</keyword>
<dbReference type="InterPro" id="IPR018114">
    <property type="entry name" value="TRYPSIN_HIS"/>
</dbReference>
<evidence type="ECO:0000256" key="5">
    <source>
        <dbReference type="ARBA" id="ARBA00022825"/>
    </source>
</evidence>
<evidence type="ECO:0000256" key="6">
    <source>
        <dbReference type="ARBA" id="ARBA00023157"/>
    </source>
</evidence>
<dbReference type="InterPro" id="IPR001314">
    <property type="entry name" value="Peptidase_S1A"/>
</dbReference>
<evidence type="ECO:0000256" key="2">
    <source>
        <dbReference type="ARBA" id="ARBA00022525"/>
    </source>
</evidence>
<organism evidence="9">
    <name type="scientific">Lethocerus distinctifemur</name>
    <dbReference type="NCBI Taxonomy" id="280095"/>
    <lineage>
        <taxon>Eukaryota</taxon>
        <taxon>Metazoa</taxon>
        <taxon>Ecdysozoa</taxon>
        <taxon>Arthropoda</taxon>
        <taxon>Hexapoda</taxon>
        <taxon>Insecta</taxon>
        <taxon>Pterygota</taxon>
        <taxon>Neoptera</taxon>
        <taxon>Paraneoptera</taxon>
        <taxon>Hemiptera</taxon>
        <taxon>Heteroptera</taxon>
        <taxon>Panheteroptera</taxon>
        <taxon>Nepomorpha</taxon>
        <taxon>Belostomatidae</taxon>
        <taxon>Lethocerinae</taxon>
        <taxon>Lethocerus</taxon>
    </lineage>
</organism>
<dbReference type="Gene3D" id="2.40.10.10">
    <property type="entry name" value="Trypsin-like serine proteases"/>
    <property type="match status" value="1"/>
</dbReference>
<keyword evidence="3 7" id="KW-0645">Protease</keyword>
<dbReference type="InterPro" id="IPR009003">
    <property type="entry name" value="Peptidase_S1_PA"/>
</dbReference>
<dbReference type="GO" id="GO:0005576">
    <property type="term" value="C:extracellular region"/>
    <property type="evidence" value="ECO:0007669"/>
    <property type="project" value="UniProtKB-SubCell"/>
</dbReference>
<dbReference type="AlphaFoldDB" id="A0A2K8JTY9"/>
<dbReference type="PROSITE" id="PS50240">
    <property type="entry name" value="TRYPSIN_DOM"/>
    <property type="match status" value="1"/>
</dbReference>
<evidence type="ECO:0000256" key="3">
    <source>
        <dbReference type="ARBA" id="ARBA00022670"/>
    </source>
</evidence>
<dbReference type="GO" id="GO:0006508">
    <property type="term" value="P:proteolysis"/>
    <property type="evidence" value="ECO:0007669"/>
    <property type="project" value="UniProtKB-KW"/>
</dbReference>
<dbReference type="SUPFAM" id="SSF50494">
    <property type="entry name" value="Trypsin-like serine proteases"/>
    <property type="match status" value="1"/>
</dbReference>
<dbReference type="InterPro" id="IPR043504">
    <property type="entry name" value="Peptidase_S1_PA_chymotrypsin"/>
</dbReference>
<dbReference type="PANTHER" id="PTHR24252:SF7">
    <property type="entry name" value="HYALIN"/>
    <property type="match status" value="1"/>
</dbReference>
<comment type="subcellular location">
    <subcellularLocation>
        <location evidence="1">Secreted</location>
    </subcellularLocation>
</comment>
<evidence type="ECO:0000313" key="9">
    <source>
        <dbReference type="EMBL" id="ATU82438.1"/>
    </source>
</evidence>
<dbReference type="EMBL" id="MF683297">
    <property type="protein sequence ID" value="ATU82438.1"/>
    <property type="molecule type" value="mRNA"/>
</dbReference>
<proteinExistence type="evidence at transcript level"/>
<dbReference type="InterPro" id="IPR033116">
    <property type="entry name" value="TRYPSIN_SER"/>
</dbReference>
<evidence type="ECO:0000256" key="1">
    <source>
        <dbReference type="ARBA" id="ARBA00004613"/>
    </source>
</evidence>
<reference evidence="9" key="1">
    <citation type="journal article" date="2018" name="Cell. Mol. Life Sci.">
        <title>Giant fish-killing water bug reveals ancient and dynamic venom evolution in Heteroptera.</title>
        <authorList>
            <person name="Walker A.A."/>
            <person name="Hernandez-Vargas M.J."/>
            <person name="Corzo G."/>
            <person name="Fry B.G."/>
            <person name="King G.F."/>
        </authorList>
    </citation>
    <scope>NUCLEOTIDE SEQUENCE</scope>
</reference>
<dbReference type="InterPro" id="IPR001254">
    <property type="entry name" value="Trypsin_dom"/>
</dbReference>
<dbReference type="Pfam" id="PF00089">
    <property type="entry name" value="Trypsin"/>
    <property type="match status" value="1"/>
</dbReference>
<dbReference type="PANTHER" id="PTHR24252">
    <property type="entry name" value="ACROSIN-RELATED"/>
    <property type="match status" value="1"/>
</dbReference>
<dbReference type="PROSITE" id="PS00134">
    <property type="entry name" value="TRYPSIN_HIS"/>
    <property type="match status" value="1"/>
</dbReference>
<dbReference type="GO" id="GO:0004252">
    <property type="term" value="F:serine-type endopeptidase activity"/>
    <property type="evidence" value="ECO:0007669"/>
    <property type="project" value="InterPro"/>
</dbReference>
<sequence length="334" mass="36891">MLSWSNTMNVTFRTGKHARGTFSCEAQGKLMDWYGEVTTTTTTVAPPPPYLGIASEQVDSSEHGGPLGPKSTNCHCGWANKHKSRIVNGVETRANEFPFMVAVIDTFRGSQFCGGSLISAYHVLTAAHCTYKHLISGRSISVVIGDHNLYRDDETNATRTIEVVRIVQHLEYNAWSLKNDISLLVLGERVEFNKLVGPVCLSKVQLEIPTQYVTIIGWGNLRWQGSSPDVLQKVHVRVVHRSSCSEVFFLVDDINPTQICTYASAKASCQGDSGGPVVWLDPETNRYVQVGLVSFGTVCADTNPTVHTDVTAYYDWIQDSIKETMPQETCSKIP</sequence>
<evidence type="ECO:0000256" key="7">
    <source>
        <dbReference type="RuleBase" id="RU363034"/>
    </source>
</evidence>
<keyword evidence="6" id="KW-1015">Disulfide bond</keyword>
<dbReference type="CDD" id="cd00190">
    <property type="entry name" value="Tryp_SPc"/>
    <property type="match status" value="1"/>
</dbReference>
<feature type="domain" description="Peptidase S1" evidence="8">
    <location>
        <begin position="86"/>
        <end position="322"/>
    </location>
</feature>
<accession>A0A2K8JTY9</accession>
<dbReference type="PRINTS" id="PR00722">
    <property type="entry name" value="CHYMOTRYPSIN"/>
</dbReference>
<dbReference type="PROSITE" id="PS00135">
    <property type="entry name" value="TRYPSIN_SER"/>
    <property type="match status" value="1"/>
</dbReference>
<dbReference type="FunFam" id="2.40.10.10:FF:000015">
    <property type="entry name" value="Atrial natriuretic peptide-converting enzyme"/>
    <property type="match status" value="1"/>
</dbReference>
<keyword evidence="4 7" id="KW-0378">Hydrolase</keyword>
<evidence type="ECO:0000256" key="4">
    <source>
        <dbReference type="ARBA" id="ARBA00022801"/>
    </source>
</evidence>
<evidence type="ECO:0000259" key="8">
    <source>
        <dbReference type="PROSITE" id="PS50240"/>
    </source>
</evidence>
<protein>
    <submittedName>
        <fullName evidence="9">Venom S1 protease 24</fullName>
    </submittedName>
</protein>
<name>A0A2K8JTY9_9HEMI</name>